<comment type="caution">
    <text evidence="3">The sequence shown here is derived from an EMBL/GenBank/DDBJ whole genome shotgun (WGS) entry which is preliminary data.</text>
</comment>
<dbReference type="OrthoDB" id="7875798at2"/>
<keyword evidence="4" id="KW-1185">Reference proteome</keyword>
<evidence type="ECO:0000256" key="1">
    <source>
        <dbReference type="SAM" id="MobiDB-lite"/>
    </source>
</evidence>
<dbReference type="InterPro" id="IPR019959">
    <property type="entry name" value="T1SS-143_rpt-cont_dom"/>
</dbReference>
<dbReference type="PRINTS" id="PR00313">
    <property type="entry name" value="CABNDNGRPT"/>
</dbReference>
<dbReference type="CDD" id="cd00198">
    <property type="entry name" value="vWFA"/>
    <property type="match status" value="1"/>
</dbReference>
<evidence type="ECO:0000259" key="2">
    <source>
        <dbReference type="PROSITE" id="PS50234"/>
    </source>
</evidence>
<dbReference type="Proteomes" id="UP000315252">
    <property type="component" value="Unassembled WGS sequence"/>
</dbReference>
<dbReference type="SMART" id="SM00327">
    <property type="entry name" value="VWA"/>
    <property type="match status" value="1"/>
</dbReference>
<accession>A0A545T0X3</accession>
<proteinExistence type="predicted"/>
<dbReference type="NCBIfam" id="TIGR03660">
    <property type="entry name" value="T1SS_rpt_143"/>
    <property type="match status" value="1"/>
</dbReference>
<sequence length="2998" mass="312042">MTDDLSPRFPETSADPDENSQTDVAYGGDSVDVVGQAALASVAVQQPAPGATQEYSNLVGRSFFLDFDPSAAEFLVEGNNVVLGFDNDGDNVIDSRIVFLNLVDSANGDAAPTFQVGSVQIPVSQLIAQAQQLSAEGAPLETAAGTEAIGGGASNYGDNLGDLLSLLSAQGVIDGTALAFGVPDLEASLDPVDIVEGTISIDFVTVVTEVPEGEGSVAGAFDGGFEDWQPNQHQGDMGQSPMRLNVTFNQPEGDDEVLNFISITDIPEDVVIFIGDPGNPANAQTGAVIQIDAADLDEIYILPPENSDADISLTVTANVTDPTDGITATTAPLTVVGIVDAAADKPILSVRSSFPEIMERNAQDLDTRDGDQSGREGGRPEEALVSFSIAATFPDFEDGSESHSIVLRGVPSDWSLVDNETLAEGSLTHVVGGNGLDSYVFAVTEGSFVETVSFDPQDWSSERLSDGSPNEAGDAGITVEAIAEEVVFSGQELTELNDVAVTRAEIQINIAEDVPEAQNASVVYDETPGPDEDADDIAQLEEAVAEDLAVALGGGGLPKVLGQAQTQVNWEIFTDGIVDAETAEPSLYAVAFSYDGESSGLFTGGSDNPEEVFLFSDDGDPTIVWGRTSGGELVFAGHLEPNLADENADFTFVQFQQINHPDAGTAVEGAHDENATPGLSLTYVVTDDEGDQDSAQIAVAIRDDGPSAEVATIDYDETRGLGVVDGDPQGADETDAELPEGLALPADAEVLGVAQTTLSYDFGTDDLGSFLQITDGDGALHDGTDSGLFATGGGESIYLYGDGTALEGRIGGEEGDVAFTVHLDGDDLWFVQLAAIQHPDGGSADESVFLQNLAYTVTDGDGDTATKAITIQIQDDGPTASDVVEDRTLAERNLTDRNPFNDSASGTLDFEGGRDGASVTDISFAKAGDPGADSDFNGSLNSGGAPVVFAAAADTGSFLYLTGSADGNDVIEIRVEKATGNYVTTLLGPIDHPDAGETGSRDNLDLSFEYTVTDGDGDSDTALLTVRVSDDGPDARWTLASSLRESDLDNQGQESVSGHLRFDFGADGAGDVTVTDLSWAHDVGQDGVFDGVLTAGGEAVVFGAASEDGLGNIVLTGRAPIGESGSSLDVISVTVNQTSGAYSIDLQRALDHPDAGQTGFLDQLLLAFKYTVTDADGDSDSNLLKVFVRDDGPDARWTASEEALKESNLHDQGFEKLEGQLKIDFGADGPGSVSVDDLRYVADPEGRFGRGLSLTSGGQPVTFGDAVDDGEGNIILTGSAPIGEGGAPLPVMTITVDKSSGAYSVELQQPVDHPDVNQTGSRDPIRLWFEYSISDFDGDSDASWLQIDIWDDGPRAGSTIADEPLSEAGFHDDGSEAIHGDLDFDFGADGAGSISSVSYAGAQDSEDASATPLTSGGAPVVFGATAVIDGMLVLKGVAADEDVIEIKVDQQTGEYWVTLLGPLDHPDVGEAGSADPLELTFDFIVQDSDSPDFARGSLSVTIEDDAPVLVDPCVHGNLIVNGSFEEGHGLGSRNWNTYGEGRIPGWNPDLDASNAPIEIQNGNLGGIRAQDGTAKLELDSHARGSFSDSNAHVYQDVNTKPGETYELSFQYAPRPRDGGSGSSDAEVWWNGEKVATLTDETSGWREITLNVKGGEADITRLEFRAVGKENTLGGYIDNVSLCPCAAVDEDDLPDGSDGSQAASIVAVLGVDFGADGAGSIIAADGPNGLMSQGEAVSYSYDTAKQTLTAMAGGTVVFTVIFDAAAGEFGEFTFTLAEQLDHPLTGEDILDLGITFTATDGDGDFVEGTANVKVVDDVPVAEDNLAEVTEGGVVTGSLISDAGPDGVDEVGADQAGVISKIVHRGVSYELSSDGTDLAVTGGDPAPVENTDYSFDGSALVINSTELGGTLTVQLTGENAGEYSYQSVDGEHATTTVTAGFAAGESLSKSPAEWVASFESEGFTLSASRWNPNTQSYEDGVALASKNIRIEGSNLYGGVGTNGDGNAGNDAEISYRNVAGLPDGAPFEYIDIGLPGETDSASVLVGALFDGVLYDAGNIEQLTVEVSSDGETWTSATIDPVRGDYDGLVSINVSADEAFSQIRVTPIQSDNGSSHHNSDFLILGVTAHDCEMKLEESFDYTLRDSDGDTSSAVLTVSVEPGVAAPSVEILLEGEADAIVIKEDTTGTINFTATAEGDDVVTEIEVTGLDPTATYNFSQIELDHPGASVAVSADGTSAQVTGLNTASVQSSFNVTAPNDSDVDLGTVTVTATARDEGYCHTGLTASASDTADVIVDAVADPITITSFTVTDSAGDEDVTFTAGEIGRLHIAAVWGDGVDGSEQHNVKIELPEGFVFTEFAEGQSTLSLDDVALPFDMTLAVQATDAVTDAENLAFTVKIDGLELATLNGGNGDSGFETDLSDNSETAEATAYASVQVIEPDPILVVGSNADDDNESTTAHRVPSETATEGEILGADGDDILIGDVGGSGSTEVPVNVSYVIDVSDSMSFVRVNIPDFQTSGPNASGYRLKGLPPGARIQYGDDYADSVHVNSSGTAVLRDEQMGDLIIRLPGRALDINEPGFNVTVQPIKFTWFGTRNVGRPITKHVEPSEAGLVEAKEAFTALHESLRGQLVNDNLTTFQLVAFNGGLAINQVFTYDPTSDRFENASGKSLESVIAKLDASGATQFEGPIQAVEDFLNQDDRHENAVNKVYFLSDGEDNNGYDASVGFEGIDVNIQVFGVGTEIVPEELARVAGEGNEDSSVTIVEETESLSALLGEQTLTIMNAVGEDEILGGDGNDLIFGDVINSDWMLDSLEDGGLGAAGETGGGYQTLVDHLTTTLGHTPSKLDMMTFVQDYQDRFIEEAAHDTRGEADLLNGGDGDDILLGQGGADILIAGAGDDALYGGADGDTFVFNLGSDEGNNTIFDFSVSSGDFLSFEDVTDGGDAGEDISIEDAVASFSKTDNVVTLELQSGTTIVFQDIDNAINDLVDLDTSTLINGA</sequence>
<evidence type="ECO:0000313" key="3">
    <source>
        <dbReference type="EMBL" id="TQV70862.1"/>
    </source>
</evidence>
<dbReference type="SUPFAM" id="SSF53300">
    <property type="entry name" value="vWA-like"/>
    <property type="match status" value="1"/>
</dbReference>
<dbReference type="InterPro" id="IPR011049">
    <property type="entry name" value="Serralysin-like_metalloprot_C"/>
</dbReference>
<dbReference type="SUPFAM" id="SSF49785">
    <property type="entry name" value="Galactose-binding domain-like"/>
    <property type="match status" value="1"/>
</dbReference>
<dbReference type="Pfam" id="PF19116">
    <property type="entry name" value="DUF5801"/>
    <property type="match status" value="5"/>
</dbReference>
<feature type="domain" description="VWFA" evidence="2">
    <location>
        <begin position="2585"/>
        <end position="2784"/>
    </location>
</feature>
<name>A0A545T0X3_9PROT</name>
<evidence type="ECO:0000313" key="4">
    <source>
        <dbReference type="Proteomes" id="UP000315252"/>
    </source>
</evidence>
<feature type="region of interest" description="Disordered" evidence="1">
    <location>
        <begin position="359"/>
        <end position="380"/>
    </location>
</feature>
<dbReference type="InterPro" id="IPR036465">
    <property type="entry name" value="vWFA_dom_sf"/>
</dbReference>
<dbReference type="RefSeq" id="WP_142899669.1">
    <property type="nucleotide sequence ID" value="NZ_ML660066.1"/>
</dbReference>
<dbReference type="EMBL" id="VHSH01000015">
    <property type="protein sequence ID" value="TQV70862.1"/>
    <property type="molecule type" value="Genomic_DNA"/>
</dbReference>
<dbReference type="InterPro" id="IPR008979">
    <property type="entry name" value="Galactose-bd-like_sf"/>
</dbReference>
<dbReference type="SUPFAM" id="SSF51120">
    <property type="entry name" value="beta-Roll"/>
    <property type="match status" value="1"/>
</dbReference>
<protein>
    <recommendedName>
        <fullName evidence="2">VWFA domain-containing protein</fullName>
    </recommendedName>
</protein>
<dbReference type="Gene3D" id="3.40.50.410">
    <property type="entry name" value="von Willebrand factor, type A domain"/>
    <property type="match status" value="1"/>
</dbReference>
<gene>
    <name evidence="3" type="ORF">FKG95_27490</name>
</gene>
<dbReference type="InterPro" id="IPR043824">
    <property type="entry name" value="DUF5801"/>
</dbReference>
<dbReference type="InterPro" id="IPR018511">
    <property type="entry name" value="Hemolysin-typ_Ca-bd_CS"/>
</dbReference>
<dbReference type="Gene3D" id="2.60.120.260">
    <property type="entry name" value="Galactose-binding domain-like"/>
    <property type="match status" value="1"/>
</dbReference>
<dbReference type="PROSITE" id="PS50234">
    <property type="entry name" value="VWFA"/>
    <property type="match status" value="1"/>
</dbReference>
<dbReference type="InterPro" id="IPR002035">
    <property type="entry name" value="VWF_A"/>
</dbReference>
<dbReference type="PROSITE" id="PS00330">
    <property type="entry name" value="HEMOLYSIN_CALCIUM"/>
    <property type="match status" value="1"/>
</dbReference>
<dbReference type="Gene3D" id="2.150.10.10">
    <property type="entry name" value="Serralysin-like metalloprotease, C-terminal"/>
    <property type="match status" value="1"/>
</dbReference>
<organism evidence="3 4">
    <name type="scientific">Denitrobaculum tricleocarpae</name>
    <dbReference type="NCBI Taxonomy" id="2591009"/>
    <lineage>
        <taxon>Bacteria</taxon>
        <taxon>Pseudomonadati</taxon>
        <taxon>Pseudomonadota</taxon>
        <taxon>Alphaproteobacteria</taxon>
        <taxon>Rhodospirillales</taxon>
        <taxon>Rhodospirillaceae</taxon>
        <taxon>Denitrobaculum</taxon>
    </lineage>
</organism>
<feature type="region of interest" description="Disordered" evidence="1">
    <location>
        <begin position="1"/>
        <end position="23"/>
    </location>
</feature>
<reference evidence="3 4" key="1">
    <citation type="submission" date="2019-06" db="EMBL/GenBank/DDBJ databases">
        <title>Whole genome sequence for Rhodospirillaceae sp. R148.</title>
        <authorList>
            <person name="Wang G."/>
        </authorList>
    </citation>
    <scope>NUCLEOTIDE SEQUENCE [LARGE SCALE GENOMIC DNA]</scope>
    <source>
        <strain evidence="3 4">R148</strain>
    </source>
</reference>